<evidence type="ECO:0000256" key="1">
    <source>
        <dbReference type="SAM" id="MobiDB-lite"/>
    </source>
</evidence>
<dbReference type="Proteomes" id="UP000324222">
    <property type="component" value="Unassembled WGS sequence"/>
</dbReference>
<feature type="compositionally biased region" description="Basic residues" evidence="1">
    <location>
        <begin position="45"/>
        <end position="64"/>
    </location>
</feature>
<dbReference type="OrthoDB" id="6360485at2759"/>
<evidence type="ECO:0000313" key="3">
    <source>
        <dbReference type="Proteomes" id="UP000324222"/>
    </source>
</evidence>
<feature type="region of interest" description="Disordered" evidence="1">
    <location>
        <begin position="1"/>
        <end position="67"/>
    </location>
</feature>
<proteinExistence type="predicted"/>
<gene>
    <name evidence="2" type="ORF">E2C01_092262</name>
</gene>
<organism evidence="2 3">
    <name type="scientific">Portunus trituberculatus</name>
    <name type="common">Swimming crab</name>
    <name type="synonym">Neptunus trituberculatus</name>
    <dbReference type="NCBI Taxonomy" id="210409"/>
    <lineage>
        <taxon>Eukaryota</taxon>
        <taxon>Metazoa</taxon>
        <taxon>Ecdysozoa</taxon>
        <taxon>Arthropoda</taxon>
        <taxon>Crustacea</taxon>
        <taxon>Multicrustacea</taxon>
        <taxon>Malacostraca</taxon>
        <taxon>Eumalacostraca</taxon>
        <taxon>Eucarida</taxon>
        <taxon>Decapoda</taxon>
        <taxon>Pleocyemata</taxon>
        <taxon>Brachyura</taxon>
        <taxon>Eubrachyura</taxon>
        <taxon>Portunoidea</taxon>
        <taxon>Portunidae</taxon>
        <taxon>Portuninae</taxon>
        <taxon>Portunus</taxon>
    </lineage>
</organism>
<protein>
    <submittedName>
        <fullName evidence="2">Uncharacterized protein</fullName>
    </submittedName>
</protein>
<feature type="compositionally biased region" description="Polar residues" evidence="1">
    <location>
        <begin position="17"/>
        <end position="27"/>
    </location>
</feature>
<name>A0A5B7JV03_PORTR</name>
<accession>A0A5B7JV03</accession>
<keyword evidence="3" id="KW-1185">Reference proteome</keyword>
<sequence length="184" mass="20877">MRRVRGACPAPGGNPLMRQTGTHTPFRQQRKTSDVDGGTFQVPPLHHHPHHLPHHLPYHHHHHPDHPAITPQSLLNTLQRYQQQLAEQEKLSHQLHRLALDSSLHPATTRPHVLLNQLSTVRAIRTAIRAEVAHMEYLLSKAQPNSFTHTCLTEVVAKVSLRSVLYSETHLAINLFSTGIYFLP</sequence>
<dbReference type="EMBL" id="VSRR010108097">
    <property type="protein sequence ID" value="MPC96977.1"/>
    <property type="molecule type" value="Genomic_DNA"/>
</dbReference>
<evidence type="ECO:0000313" key="2">
    <source>
        <dbReference type="EMBL" id="MPC96977.1"/>
    </source>
</evidence>
<reference evidence="2 3" key="1">
    <citation type="submission" date="2019-05" db="EMBL/GenBank/DDBJ databases">
        <title>Another draft genome of Portunus trituberculatus and its Hox gene families provides insights of decapod evolution.</title>
        <authorList>
            <person name="Jeong J.-H."/>
            <person name="Song I."/>
            <person name="Kim S."/>
            <person name="Choi T."/>
            <person name="Kim D."/>
            <person name="Ryu S."/>
            <person name="Kim W."/>
        </authorList>
    </citation>
    <scope>NUCLEOTIDE SEQUENCE [LARGE SCALE GENOMIC DNA]</scope>
    <source>
        <tissue evidence="2">Muscle</tissue>
    </source>
</reference>
<comment type="caution">
    <text evidence="2">The sequence shown here is derived from an EMBL/GenBank/DDBJ whole genome shotgun (WGS) entry which is preliminary data.</text>
</comment>
<dbReference type="AlphaFoldDB" id="A0A5B7JV03"/>